<dbReference type="PANTHER" id="PTHR33443:SF35">
    <property type="entry name" value="VQ DOMAIN-CONTAINING PROTEIN"/>
    <property type="match status" value="1"/>
</dbReference>
<proteinExistence type="predicted"/>
<dbReference type="InterPro" id="IPR053234">
    <property type="entry name" value="RPM1_Interactor"/>
</dbReference>
<gene>
    <name evidence="2" type="ORF">RGQ29_031291</name>
</gene>
<accession>A0AAN7EKC1</accession>
<evidence type="ECO:0000256" key="1">
    <source>
        <dbReference type="SAM" id="MobiDB-lite"/>
    </source>
</evidence>
<evidence type="ECO:0000313" key="2">
    <source>
        <dbReference type="EMBL" id="KAK4573263.1"/>
    </source>
</evidence>
<comment type="caution">
    <text evidence="2">The sequence shown here is derived from an EMBL/GenBank/DDBJ whole genome shotgun (WGS) entry which is preliminary data.</text>
</comment>
<name>A0AAN7EKC1_QUERU</name>
<reference evidence="2 3" key="1">
    <citation type="journal article" date="2023" name="G3 (Bethesda)">
        <title>A haplotype-resolved chromosome-scale genome for Quercus rubra L. provides insights into the genetics of adaptive traits for red oak species.</title>
        <authorList>
            <person name="Kapoor B."/>
            <person name="Jenkins J."/>
            <person name="Schmutz J."/>
            <person name="Zhebentyayeva T."/>
            <person name="Kuelheim C."/>
            <person name="Coggeshall M."/>
            <person name="Heim C."/>
            <person name="Lasky J.R."/>
            <person name="Leites L."/>
            <person name="Islam-Faridi N."/>
            <person name="Romero-Severson J."/>
            <person name="DeLeo V.L."/>
            <person name="Lucas S.M."/>
            <person name="Lazic D."/>
            <person name="Gailing O."/>
            <person name="Carlson J."/>
            <person name="Staton M."/>
        </authorList>
    </citation>
    <scope>NUCLEOTIDE SEQUENCE [LARGE SCALE GENOMIC DNA]</scope>
    <source>
        <strain evidence="2">Pseudo-F2</strain>
    </source>
</reference>
<evidence type="ECO:0000313" key="3">
    <source>
        <dbReference type="Proteomes" id="UP001324115"/>
    </source>
</evidence>
<dbReference type="AlphaFoldDB" id="A0AAN7EKC1"/>
<protein>
    <submittedName>
        <fullName evidence="2">Uncharacterized protein</fullName>
    </submittedName>
</protein>
<feature type="region of interest" description="Disordered" evidence="1">
    <location>
        <begin position="1"/>
        <end position="25"/>
    </location>
</feature>
<sequence length="602" mass="66298">MDSSPVILDISSDEEQGSSAETKSGDRNFDWLSALFGNLNSDDDAEADDDVVVVREVVNENHRKSRKSTVVMKDVDDDCVVLDCDPNNPVAEVNDDKDNSGSDDLLIVAEKGQIACRDYPHPRHLCVKYPFSSTSHDKHCDQCHCYVCECSAPCPFWDSDSVILNRHCHATDKEERWKTFRRQLKPIKNTTFSAVKCSDSTLSVPLARCNQAQSVNIFRFSPNSMPPNQVARPSLIRPCSTSNNYTVPNIISQGKSQQSAPILAKNRVHPHVISQQFVGVRHSVTQRDRVGSVGNLGPRIPPSNTMFKKTGSVKPSSVYVSSNNNNCIQAAQHTRNATSTALSKDINPIRWPNFRSSLNLESFRPQDCSQPNLGFTGNIIPSQPQIYNQSIAPSNDGQNFCLPGYQSQKPTEDIYQNGNCLNDGQNINQHGNQSLSTADPVSLDFNFSWPNNSVQSNLQPPIENLHVQSGGYTCESLSVEDSNSQFMGSAQFSEDSLPDFFGCASPRPSDQELAVEISELQSTGPMHEASPIKESNCELAGNINLSPDYDIENWFLENHSVPVVSGGSMPSETNIFSPVTSSIDPGMLLFDFETSWNGLAHA</sequence>
<organism evidence="2 3">
    <name type="scientific">Quercus rubra</name>
    <name type="common">Northern red oak</name>
    <name type="synonym">Quercus borealis</name>
    <dbReference type="NCBI Taxonomy" id="3512"/>
    <lineage>
        <taxon>Eukaryota</taxon>
        <taxon>Viridiplantae</taxon>
        <taxon>Streptophyta</taxon>
        <taxon>Embryophyta</taxon>
        <taxon>Tracheophyta</taxon>
        <taxon>Spermatophyta</taxon>
        <taxon>Magnoliopsida</taxon>
        <taxon>eudicotyledons</taxon>
        <taxon>Gunneridae</taxon>
        <taxon>Pentapetalae</taxon>
        <taxon>rosids</taxon>
        <taxon>fabids</taxon>
        <taxon>Fagales</taxon>
        <taxon>Fagaceae</taxon>
        <taxon>Quercus</taxon>
    </lineage>
</organism>
<keyword evidence="3" id="KW-1185">Reference proteome</keyword>
<dbReference type="EMBL" id="JAXUIC010000009">
    <property type="protein sequence ID" value="KAK4573263.1"/>
    <property type="molecule type" value="Genomic_DNA"/>
</dbReference>
<dbReference type="Proteomes" id="UP001324115">
    <property type="component" value="Unassembled WGS sequence"/>
</dbReference>
<dbReference type="PANTHER" id="PTHR33443">
    <property type="entry name" value="ZGC:112980"/>
    <property type="match status" value="1"/>
</dbReference>